<evidence type="ECO:0000256" key="2">
    <source>
        <dbReference type="ARBA" id="ARBA00022737"/>
    </source>
</evidence>
<feature type="compositionally biased region" description="Polar residues" evidence="4">
    <location>
        <begin position="485"/>
        <end position="501"/>
    </location>
</feature>
<evidence type="ECO:0000256" key="3">
    <source>
        <dbReference type="PROSITE-ProRule" id="PRU00221"/>
    </source>
</evidence>
<dbReference type="Proteomes" id="UP001623330">
    <property type="component" value="Unassembled WGS sequence"/>
</dbReference>
<dbReference type="SUPFAM" id="SSF50978">
    <property type="entry name" value="WD40 repeat-like"/>
    <property type="match status" value="1"/>
</dbReference>
<gene>
    <name evidence="5" type="ORF">RNJ44_03018</name>
</gene>
<dbReference type="Pfam" id="PF23627">
    <property type="entry name" value="LisH_WDR26"/>
    <property type="match status" value="1"/>
</dbReference>
<dbReference type="PROSITE" id="PS50082">
    <property type="entry name" value="WD_REPEATS_2"/>
    <property type="match status" value="2"/>
</dbReference>
<dbReference type="InterPro" id="IPR015943">
    <property type="entry name" value="WD40/YVTN_repeat-like_dom_sf"/>
</dbReference>
<dbReference type="EMBL" id="JBEVYD010000003">
    <property type="protein sequence ID" value="KAL3234256.1"/>
    <property type="molecule type" value="Genomic_DNA"/>
</dbReference>
<dbReference type="PANTHER" id="PTHR22838">
    <property type="entry name" value="WD REPEAT PROTEIN 26-RELATED"/>
    <property type="match status" value="1"/>
</dbReference>
<organism evidence="5 6">
    <name type="scientific">Nakaseomyces bracarensis</name>
    <dbReference type="NCBI Taxonomy" id="273131"/>
    <lineage>
        <taxon>Eukaryota</taxon>
        <taxon>Fungi</taxon>
        <taxon>Dikarya</taxon>
        <taxon>Ascomycota</taxon>
        <taxon>Saccharomycotina</taxon>
        <taxon>Saccharomycetes</taxon>
        <taxon>Saccharomycetales</taxon>
        <taxon>Saccharomycetaceae</taxon>
        <taxon>Nakaseomyces</taxon>
    </lineage>
</organism>
<dbReference type="InterPro" id="IPR036322">
    <property type="entry name" value="WD40_repeat_dom_sf"/>
</dbReference>
<sequence length="809" mass="91216">MTATNPSSQNSYDDRPNEDDPMEDFQLFDKVQLTKLLIHSLKELGYEDSAIKLQDESGGIQVESSIVQNLFRWVRTGKYQNIDFSVLAQLPLENGRLADDLNLSELLNIQSNFNGLEESKVSNNSMKIENVIMNPIDPAKTIERLNLNLEVFQGITKFIEGEKVNSNNVDQIKRILEISILICREVFLELIFENKDFSTALLLLRGTVRKYIELWEPLLSKMDFQDEEDTFVPENILREMSTLITCPNEIVGSETWPNSLTKSRENLVQSISSYINPNDLVPKGRLLTLLKQAIKYQRSKDVFNLSEGSTSNTIEINNSNDAKLGAKYSLLQDNSTNFQHINFESQTTLTQHSDEVWYLQFSPNGKYLASVSADASTDRKIFIYDVEKDFQVYKILSGNSQCVLYLSFSPDSKYLVSCPFNAIVNIYDIHMEGEPIEVNPDTENSITAEVINPLDSFFVLPAKEFKRLRSDPASSLDVGDDETTDPLSQPDRTSHTSAGIGTSSPTDSRSGSGSPSHHSINPVRVWCCDWFHTEAHKGKFAVGSPDREVAIYDLNVFTVVCCFSLNTIIPASVSHQISSLNTNISNGASPPSFTNGGRDSSFSSAEVFPRVHDLKISYDDKSLILMTHQGKIDIYDISKLPSELEGHHDYMSDYLKNIYPLVNRLNVEKNMTCISLPKMGSAYDSYLDSLLLVNLQSNEMQLWNYKENLLLQKYYGQKQEQFIIRSCFGYDNKLVASGSEDGKVYIWDRVRGNIVGVLKAHVNDKVPPASSNKKYGKNCNIVTWNPANENMFASGGDDGYVKIWKLVKE</sequence>
<feature type="compositionally biased region" description="Polar residues" evidence="4">
    <location>
        <begin position="1"/>
        <end position="11"/>
    </location>
</feature>
<keyword evidence="2" id="KW-0677">Repeat</keyword>
<dbReference type="InterPro" id="IPR051350">
    <property type="entry name" value="WD_repeat-ST_regulator"/>
</dbReference>
<accession>A0ABR4NYY3</accession>
<reference evidence="5 6" key="1">
    <citation type="submission" date="2024-05" db="EMBL/GenBank/DDBJ databases">
        <title>Long read based assembly of the Candida bracarensis genome reveals expanded adhesin content.</title>
        <authorList>
            <person name="Marcet-Houben M."/>
            <person name="Ksiezopolska E."/>
            <person name="Gabaldon T."/>
        </authorList>
    </citation>
    <scope>NUCLEOTIDE SEQUENCE [LARGE SCALE GENOMIC DNA]</scope>
    <source>
        <strain evidence="5 6">CBM6</strain>
    </source>
</reference>
<dbReference type="PANTHER" id="PTHR22838:SF0">
    <property type="entry name" value="WD REPEAT-CONTAINING PROTEIN 26"/>
    <property type="match status" value="1"/>
</dbReference>
<feature type="region of interest" description="Disordered" evidence="4">
    <location>
        <begin position="1"/>
        <end position="22"/>
    </location>
</feature>
<dbReference type="SMART" id="SM00320">
    <property type="entry name" value="WD40"/>
    <property type="match status" value="5"/>
</dbReference>
<comment type="caution">
    <text evidence="5">The sequence shown here is derived from an EMBL/GenBank/DDBJ whole genome shotgun (WGS) entry which is preliminary data.</text>
</comment>
<dbReference type="Pfam" id="PF00400">
    <property type="entry name" value="WD40"/>
    <property type="match status" value="4"/>
</dbReference>
<name>A0ABR4NYY3_9SACH</name>
<feature type="region of interest" description="Disordered" evidence="4">
    <location>
        <begin position="472"/>
        <end position="518"/>
    </location>
</feature>
<feature type="repeat" description="WD" evidence="3">
    <location>
        <begin position="731"/>
        <end position="748"/>
    </location>
</feature>
<dbReference type="PROSITE" id="PS50294">
    <property type="entry name" value="WD_REPEATS_REGION"/>
    <property type="match status" value="1"/>
</dbReference>
<keyword evidence="1 3" id="KW-0853">WD repeat</keyword>
<evidence type="ECO:0000313" key="6">
    <source>
        <dbReference type="Proteomes" id="UP001623330"/>
    </source>
</evidence>
<dbReference type="Gene3D" id="2.130.10.10">
    <property type="entry name" value="YVTN repeat-like/Quinoprotein amine dehydrogenase"/>
    <property type="match status" value="2"/>
</dbReference>
<evidence type="ECO:0000256" key="4">
    <source>
        <dbReference type="SAM" id="MobiDB-lite"/>
    </source>
</evidence>
<feature type="repeat" description="WD" evidence="3">
    <location>
        <begin position="782"/>
        <end position="809"/>
    </location>
</feature>
<evidence type="ECO:0000313" key="5">
    <source>
        <dbReference type="EMBL" id="KAL3234256.1"/>
    </source>
</evidence>
<evidence type="ECO:0000256" key="1">
    <source>
        <dbReference type="ARBA" id="ARBA00022574"/>
    </source>
</evidence>
<dbReference type="InterPro" id="IPR001680">
    <property type="entry name" value="WD40_rpt"/>
</dbReference>
<keyword evidence="6" id="KW-1185">Reference proteome</keyword>
<feature type="compositionally biased region" description="Low complexity" evidence="4">
    <location>
        <begin position="502"/>
        <end position="518"/>
    </location>
</feature>
<proteinExistence type="predicted"/>
<protein>
    <submittedName>
        <fullName evidence="5">Glucose-induced degradation protein 7</fullName>
    </submittedName>
</protein>